<comment type="caution">
    <text evidence="2">The sequence shown here is derived from an EMBL/GenBank/DDBJ whole genome shotgun (WGS) entry which is preliminary data.</text>
</comment>
<feature type="domain" description="DUF397" evidence="1">
    <location>
        <begin position="16"/>
        <end position="69"/>
    </location>
</feature>
<gene>
    <name evidence="2" type="ORF">KDK95_32020</name>
</gene>
<evidence type="ECO:0000259" key="1">
    <source>
        <dbReference type="Pfam" id="PF04149"/>
    </source>
</evidence>
<protein>
    <submittedName>
        <fullName evidence="2">DUF397 domain-containing protein</fullName>
    </submittedName>
</protein>
<evidence type="ECO:0000313" key="3">
    <source>
        <dbReference type="Proteomes" id="UP000676325"/>
    </source>
</evidence>
<accession>A0A941EGQ4</accession>
<reference evidence="2" key="1">
    <citation type="submission" date="2021-04" db="EMBL/GenBank/DDBJ databases">
        <title>Genome based classification of Actinospica acidithermotolerans sp. nov., an actinobacterium isolated from an Indonesian hot spring.</title>
        <authorList>
            <person name="Kusuma A.B."/>
            <person name="Putra K.E."/>
            <person name="Nafisah S."/>
            <person name="Loh J."/>
            <person name="Nouioui I."/>
            <person name="Goodfellow M."/>
        </authorList>
    </citation>
    <scope>NUCLEOTIDE SEQUENCE</scope>
    <source>
        <strain evidence="2">MGRD01-02</strain>
    </source>
</reference>
<dbReference type="RefSeq" id="WP_212522095.1">
    <property type="nucleotide sequence ID" value="NZ_JAGSOH010000171.1"/>
</dbReference>
<keyword evidence="3" id="KW-1185">Reference proteome</keyword>
<dbReference type="EMBL" id="JAGSOH010000171">
    <property type="protein sequence ID" value="MBR7830976.1"/>
    <property type="molecule type" value="Genomic_DNA"/>
</dbReference>
<name>A0A941EGQ4_9ACTN</name>
<proteinExistence type="predicted"/>
<sequence length="77" mass="8160">MTSQDQAGARADTLSLEWRKSSLCPNNASCVEVAALPDGRHAVRDGKNPAAPSLVFGATEWAAFLTEAKAGRFDLGR</sequence>
<organism evidence="2 3">
    <name type="scientific">Actinospica acidithermotolerans</name>
    <dbReference type="NCBI Taxonomy" id="2828514"/>
    <lineage>
        <taxon>Bacteria</taxon>
        <taxon>Bacillati</taxon>
        <taxon>Actinomycetota</taxon>
        <taxon>Actinomycetes</taxon>
        <taxon>Catenulisporales</taxon>
        <taxon>Actinospicaceae</taxon>
        <taxon>Actinospica</taxon>
    </lineage>
</organism>
<evidence type="ECO:0000313" key="2">
    <source>
        <dbReference type="EMBL" id="MBR7830976.1"/>
    </source>
</evidence>
<dbReference type="Pfam" id="PF04149">
    <property type="entry name" value="DUF397"/>
    <property type="match status" value="1"/>
</dbReference>
<dbReference type="InterPro" id="IPR007278">
    <property type="entry name" value="DUF397"/>
</dbReference>
<dbReference type="Proteomes" id="UP000676325">
    <property type="component" value="Unassembled WGS sequence"/>
</dbReference>
<dbReference type="AlphaFoldDB" id="A0A941EGQ4"/>